<sequence length="177" mass="19341">MEYRIKNTRQEVEMPAIQHSTFNIQYSVRRGFTALELLIVIAIMGVILATILPSFTNFRRSSLLNTESQELVSIINRARILSVSSKYDDQFGVHFEAGKVVLFQGDTYSPSATTNEEHVFDTAVILSPIVINGGGSELLFEKITGATSQNATTTLLVVGTTSSTTILVLPTGIVTIN</sequence>
<name>A0A0G1CF79_9BACT</name>
<keyword evidence="1" id="KW-0472">Membrane</keyword>
<dbReference type="InterPro" id="IPR045584">
    <property type="entry name" value="Pilin-like"/>
</dbReference>
<dbReference type="EMBL" id="LCDG01000002">
    <property type="protein sequence ID" value="KKS48208.1"/>
    <property type="molecule type" value="Genomic_DNA"/>
</dbReference>
<dbReference type="InterPro" id="IPR012902">
    <property type="entry name" value="N_methyl_site"/>
</dbReference>
<dbReference type="Gene3D" id="3.30.700.10">
    <property type="entry name" value="Glycoprotein, Type 4 Pilin"/>
    <property type="match status" value="1"/>
</dbReference>
<proteinExistence type="predicted"/>
<keyword evidence="1" id="KW-1133">Transmembrane helix</keyword>
<keyword evidence="1" id="KW-0812">Transmembrane</keyword>
<evidence type="ECO:0000256" key="1">
    <source>
        <dbReference type="SAM" id="Phobius"/>
    </source>
</evidence>
<dbReference type="NCBIfam" id="TIGR02532">
    <property type="entry name" value="IV_pilin_GFxxxE"/>
    <property type="match status" value="1"/>
</dbReference>
<dbReference type="STRING" id="1618756.UV12_C0002G0057"/>
<dbReference type="AlphaFoldDB" id="A0A0G1CF79"/>
<accession>A0A0G1CF79</accession>
<evidence type="ECO:0000313" key="3">
    <source>
        <dbReference type="Proteomes" id="UP000034704"/>
    </source>
</evidence>
<feature type="transmembrane region" description="Helical" evidence="1">
    <location>
        <begin position="34"/>
        <end position="55"/>
    </location>
</feature>
<gene>
    <name evidence="2" type="ORF">UV12_C0002G0057</name>
</gene>
<protein>
    <submittedName>
        <fullName evidence="2">General secretion pathway protein H</fullName>
    </submittedName>
</protein>
<organism evidence="2 3">
    <name type="scientific">Candidatus Nomurabacteria bacterium GW2011_GWC2_42_20</name>
    <dbReference type="NCBI Taxonomy" id="1618756"/>
    <lineage>
        <taxon>Bacteria</taxon>
        <taxon>Candidatus Nomuraibacteriota</taxon>
    </lineage>
</organism>
<evidence type="ECO:0000313" key="2">
    <source>
        <dbReference type="EMBL" id="KKS48208.1"/>
    </source>
</evidence>
<reference evidence="2 3" key="1">
    <citation type="journal article" date="2015" name="Nature">
        <title>rRNA introns, odd ribosomes, and small enigmatic genomes across a large radiation of phyla.</title>
        <authorList>
            <person name="Brown C.T."/>
            <person name="Hug L.A."/>
            <person name="Thomas B.C."/>
            <person name="Sharon I."/>
            <person name="Castelle C.J."/>
            <person name="Singh A."/>
            <person name="Wilkins M.J."/>
            <person name="Williams K.H."/>
            <person name="Banfield J.F."/>
        </authorList>
    </citation>
    <scope>NUCLEOTIDE SEQUENCE [LARGE SCALE GENOMIC DNA]</scope>
</reference>
<dbReference type="SUPFAM" id="SSF54523">
    <property type="entry name" value="Pili subunits"/>
    <property type="match status" value="1"/>
</dbReference>
<dbReference type="Proteomes" id="UP000034704">
    <property type="component" value="Unassembled WGS sequence"/>
</dbReference>
<comment type="caution">
    <text evidence="2">The sequence shown here is derived from an EMBL/GenBank/DDBJ whole genome shotgun (WGS) entry which is preliminary data.</text>
</comment>